<dbReference type="Proteomes" id="UP001189429">
    <property type="component" value="Unassembled WGS sequence"/>
</dbReference>
<accession>A0ABN9RL88</accession>
<evidence type="ECO:0000256" key="1">
    <source>
        <dbReference type="SAM" id="MobiDB-lite"/>
    </source>
</evidence>
<feature type="region of interest" description="Disordered" evidence="1">
    <location>
        <begin position="23"/>
        <end position="99"/>
    </location>
</feature>
<dbReference type="EMBL" id="CAUYUJ010007055">
    <property type="protein sequence ID" value="CAK0819423.1"/>
    <property type="molecule type" value="Genomic_DNA"/>
</dbReference>
<reference evidence="2" key="1">
    <citation type="submission" date="2023-10" db="EMBL/GenBank/DDBJ databases">
        <authorList>
            <person name="Chen Y."/>
            <person name="Shah S."/>
            <person name="Dougan E. K."/>
            <person name="Thang M."/>
            <person name="Chan C."/>
        </authorList>
    </citation>
    <scope>NUCLEOTIDE SEQUENCE [LARGE SCALE GENOMIC DNA]</scope>
</reference>
<feature type="compositionally biased region" description="Low complexity" evidence="1">
    <location>
        <begin position="86"/>
        <end position="99"/>
    </location>
</feature>
<gene>
    <name evidence="2" type="ORF">PCOR1329_LOCUS21418</name>
</gene>
<sequence>ASPTRTTPATCLTRWTFPNEPTEFVASGRFDSPTWARTPGMKPLSEASWTSSSTSWISSSQRRSPLPPPGSRPPPNRSAPLHRRSSSNTSPRSRPPSTS</sequence>
<feature type="compositionally biased region" description="Pro residues" evidence="1">
    <location>
        <begin position="65"/>
        <end position="77"/>
    </location>
</feature>
<evidence type="ECO:0000313" key="2">
    <source>
        <dbReference type="EMBL" id="CAK0819423.1"/>
    </source>
</evidence>
<feature type="non-terminal residue" evidence="2">
    <location>
        <position position="99"/>
    </location>
</feature>
<feature type="non-terminal residue" evidence="2">
    <location>
        <position position="1"/>
    </location>
</feature>
<evidence type="ECO:0000313" key="3">
    <source>
        <dbReference type="Proteomes" id="UP001189429"/>
    </source>
</evidence>
<protein>
    <submittedName>
        <fullName evidence="2">Uncharacterized protein</fullName>
    </submittedName>
</protein>
<name>A0ABN9RL88_9DINO</name>
<comment type="caution">
    <text evidence="2">The sequence shown here is derived from an EMBL/GenBank/DDBJ whole genome shotgun (WGS) entry which is preliminary data.</text>
</comment>
<organism evidence="2 3">
    <name type="scientific">Prorocentrum cordatum</name>
    <dbReference type="NCBI Taxonomy" id="2364126"/>
    <lineage>
        <taxon>Eukaryota</taxon>
        <taxon>Sar</taxon>
        <taxon>Alveolata</taxon>
        <taxon>Dinophyceae</taxon>
        <taxon>Prorocentrales</taxon>
        <taxon>Prorocentraceae</taxon>
        <taxon>Prorocentrum</taxon>
    </lineage>
</organism>
<proteinExistence type="predicted"/>
<keyword evidence="3" id="KW-1185">Reference proteome</keyword>
<feature type="compositionally biased region" description="Low complexity" evidence="1">
    <location>
        <begin position="48"/>
        <end position="64"/>
    </location>
</feature>